<keyword evidence="7" id="KW-0547">Nucleotide-binding</keyword>
<keyword evidence="6 13" id="KW-0812">Transmembrane</keyword>
<reference evidence="16 17" key="1">
    <citation type="submission" date="2018-10" db="EMBL/GenBank/DDBJ databases">
        <title>Horizontal transference of carbapenem resistance between Klebsiella pneumoniae and Kluyvera ascorbata during abdominal infection: a case report.</title>
        <authorList>
            <person name="Raro O.H.F."/>
            <person name="Lima-Morales D."/>
            <person name="Barth A.L."/>
            <person name="Paim T.G.S."/>
            <person name="Mott M.P."/>
            <person name="Riche C.V.W."/>
            <person name="Teixeira U.F."/>
            <person name="Waechter F."/>
            <person name="Dias C.A.G."/>
        </authorList>
    </citation>
    <scope>NUCLEOTIDE SEQUENCE [LARGE SCALE GENOMIC DNA]</scope>
    <source>
        <strain evidence="16 17">OT2</strain>
    </source>
</reference>
<sequence length="591" mass="66146">MRLFAQLSWYFRREWRRYLGAVSLLIIIAILQLIPPKVVGIVVDGVTQHHFSAGKVMMWIGTMVLIAVVVYLLRYVWRVLLFGASYQLAVELREDFYRQLSRQHPEFYLRHRTGDLMARATNDVDRVVFAAGEGVLTLVDSLVMGCAVLIVMSTQLSWQLTLLALVPMPIMALVIHRYGNLLHERFKVAQAAFSSLNDRTQESLTSIRMIKAFGLEDRQSAQFAADAADTGVKNMRVARIDARFDPTIYIAIGMANLLAIAGGSWMVMQGELTLGELTSFMMYLGLMIWPMLALAWMFNIVERGSAAYSRIRTLLAEAPVVDDGTQAVPEGRGTLELAIERFSYPQTDKPTLCHVNVTLKPGHMLGICGPTGSGKSTILSLIQRHFDVDEGEIRFHDIPLRQLQLDAWRSRLAVVSQTPFLFSDTVASNIALGNPSATQEEIEHAARLACVHEDILRLPQGYDTEVGERGVMLSGGQKQRISIARALLLEAEILILDDALSAVDGRTEHQILHNLRQWGEGRTVIISAHRLSALSDASEIIVMQHGHIAQRGRHEQLAAEQGWYRDMHRYQQLEAALNDVPEEDKSEVTDA</sequence>
<evidence type="ECO:0000256" key="2">
    <source>
        <dbReference type="ARBA" id="ARBA00006526"/>
    </source>
</evidence>
<evidence type="ECO:0000259" key="14">
    <source>
        <dbReference type="PROSITE" id="PS50893"/>
    </source>
</evidence>
<dbReference type="Proteomes" id="UP000268051">
    <property type="component" value="Unassembled WGS sequence"/>
</dbReference>
<evidence type="ECO:0000256" key="3">
    <source>
        <dbReference type="ARBA" id="ARBA00012191"/>
    </source>
</evidence>
<protein>
    <recommendedName>
        <fullName evidence="12">Multidrug resistance-like ATP-binding protein MdlA</fullName>
        <ecNumber evidence="3">7.6.2.2</ecNumber>
    </recommendedName>
</protein>
<evidence type="ECO:0000256" key="8">
    <source>
        <dbReference type="ARBA" id="ARBA00022840"/>
    </source>
</evidence>
<dbReference type="AlphaFoldDB" id="A0A3N2SG04"/>
<feature type="transmembrane region" description="Helical" evidence="13">
    <location>
        <begin position="156"/>
        <end position="175"/>
    </location>
</feature>
<proteinExistence type="inferred from homology"/>
<evidence type="ECO:0000256" key="1">
    <source>
        <dbReference type="ARBA" id="ARBA00004651"/>
    </source>
</evidence>
<dbReference type="GO" id="GO:0015421">
    <property type="term" value="F:ABC-type oligopeptide transporter activity"/>
    <property type="evidence" value="ECO:0007669"/>
    <property type="project" value="TreeGrafter"/>
</dbReference>
<evidence type="ECO:0000256" key="4">
    <source>
        <dbReference type="ARBA" id="ARBA00022448"/>
    </source>
</evidence>
<dbReference type="InterPro" id="IPR003593">
    <property type="entry name" value="AAA+_ATPase"/>
</dbReference>
<evidence type="ECO:0000256" key="11">
    <source>
        <dbReference type="ARBA" id="ARBA00034018"/>
    </source>
</evidence>
<dbReference type="PANTHER" id="PTHR43394">
    <property type="entry name" value="ATP-DEPENDENT PERMEASE MDL1, MITOCHONDRIAL"/>
    <property type="match status" value="1"/>
</dbReference>
<keyword evidence="4" id="KW-0813">Transport</keyword>
<evidence type="ECO:0000256" key="10">
    <source>
        <dbReference type="ARBA" id="ARBA00023136"/>
    </source>
</evidence>
<comment type="caution">
    <text evidence="16">The sequence shown here is derived from an EMBL/GenBank/DDBJ whole genome shotgun (WGS) entry which is preliminary data.</text>
</comment>
<accession>A0A3N2SG04</accession>
<dbReference type="GO" id="GO:0005886">
    <property type="term" value="C:plasma membrane"/>
    <property type="evidence" value="ECO:0007669"/>
    <property type="project" value="UniProtKB-SubCell"/>
</dbReference>
<comment type="catalytic activity">
    <reaction evidence="11">
        <text>ATP + H2O + xenobioticSide 1 = ADP + phosphate + xenobioticSide 2.</text>
        <dbReference type="EC" id="7.6.2.2"/>
    </reaction>
</comment>
<dbReference type="CDD" id="cd18541">
    <property type="entry name" value="ABC_6TM_TmrB_like"/>
    <property type="match status" value="1"/>
</dbReference>
<dbReference type="PROSITE" id="PS50929">
    <property type="entry name" value="ABC_TM1F"/>
    <property type="match status" value="1"/>
</dbReference>
<name>A0A3N2SG04_9ENTR</name>
<evidence type="ECO:0000256" key="9">
    <source>
        <dbReference type="ARBA" id="ARBA00022989"/>
    </source>
</evidence>
<evidence type="ECO:0000256" key="5">
    <source>
        <dbReference type="ARBA" id="ARBA00022475"/>
    </source>
</evidence>
<dbReference type="GO" id="GO:0016887">
    <property type="term" value="F:ATP hydrolysis activity"/>
    <property type="evidence" value="ECO:0007669"/>
    <property type="project" value="InterPro"/>
</dbReference>
<feature type="transmembrane region" description="Helical" evidence="13">
    <location>
        <begin position="280"/>
        <end position="301"/>
    </location>
</feature>
<dbReference type="Pfam" id="PF00005">
    <property type="entry name" value="ABC_tran"/>
    <property type="match status" value="1"/>
</dbReference>
<dbReference type="InterPro" id="IPR039421">
    <property type="entry name" value="Type_1_exporter"/>
</dbReference>
<evidence type="ECO:0000256" key="7">
    <source>
        <dbReference type="ARBA" id="ARBA00022741"/>
    </source>
</evidence>
<dbReference type="RefSeq" id="WP_123650017.1">
    <property type="nucleotide sequence ID" value="NZ_RHFN01000001.1"/>
</dbReference>
<evidence type="ECO:0000256" key="13">
    <source>
        <dbReference type="SAM" id="Phobius"/>
    </source>
</evidence>
<dbReference type="InterPro" id="IPR003439">
    <property type="entry name" value="ABC_transporter-like_ATP-bd"/>
</dbReference>
<dbReference type="SUPFAM" id="SSF52540">
    <property type="entry name" value="P-loop containing nucleoside triphosphate hydrolases"/>
    <property type="match status" value="1"/>
</dbReference>
<evidence type="ECO:0000259" key="15">
    <source>
        <dbReference type="PROSITE" id="PS50929"/>
    </source>
</evidence>
<feature type="domain" description="ABC transmembrane type-1" evidence="15">
    <location>
        <begin position="19"/>
        <end position="303"/>
    </location>
</feature>
<evidence type="ECO:0000313" key="17">
    <source>
        <dbReference type="Proteomes" id="UP000268051"/>
    </source>
</evidence>
<dbReference type="InterPro" id="IPR036640">
    <property type="entry name" value="ABC1_TM_sf"/>
</dbReference>
<keyword evidence="9 13" id="KW-1133">Transmembrane helix</keyword>
<dbReference type="FunFam" id="3.40.50.300:FF:000221">
    <property type="entry name" value="Multidrug ABC transporter ATP-binding protein"/>
    <property type="match status" value="1"/>
</dbReference>
<dbReference type="EMBL" id="RHFN01000001">
    <property type="protein sequence ID" value="ROU18431.1"/>
    <property type="molecule type" value="Genomic_DNA"/>
</dbReference>
<dbReference type="GO" id="GO:0005524">
    <property type="term" value="F:ATP binding"/>
    <property type="evidence" value="ECO:0007669"/>
    <property type="project" value="UniProtKB-KW"/>
</dbReference>
<feature type="transmembrane region" description="Helical" evidence="13">
    <location>
        <begin position="56"/>
        <end position="77"/>
    </location>
</feature>
<feature type="transmembrane region" description="Helical" evidence="13">
    <location>
        <begin position="127"/>
        <end position="150"/>
    </location>
</feature>
<comment type="similarity">
    <text evidence="2">Belongs to the ABC transporter superfamily. Drug exporter-2 (TC 3.A.1.117) family.</text>
</comment>
<dbReference type="FunFam" id="1.20.1560.10:FF:000011">
    <property type="entry name" value="Multidrug ABC transporter ATP-binding protein"/>
    <property type="match status" value="1"/>
</dbReference>
<keyword evidence="5" id="KW-1003">Cell membrane</keyword>
<dbReference type="GO" id="GO:0008559">
    <property type="term" value="F:ABC-type xenobiotic transporter activity"/>
    <property type="evidence" value="ECO:0007669"/>
    <property type="project" value="UniProtKB-EC"/>
</dbReference>
<dbReference type="EC" id="7.6.2.2" evidence="3"/>
<evidence type="ECO:0000256" key="6">
    <source>
        <dbReference type="ARBA" id="ARBA00022692"/>
    </source>
</evidence>
<comment type="subcellular location">
    <subcellularLocation>
        <location evidence="1">Cell membrane</location>
        <topology evidence="1">Multi-pass membrane protein</topology>
    </subcellularLocation>
</comment>
<organism evidence="16 17">
    <name type="scientific">Kluyvera ascorbata</name>
    <dbReference type="NCBI Taxonomy" id="51288"/>
    <lineage>
        <taxon>Bacteria</taxon>
        <taxon>Pseudomonadati</taxon>
        <taxon>Pseudomonadota</taxon>
        <taxon>Gammaproteobacteria</taxon>
        <taxon>Enterobacterales</taxon>
        <taxon>Enterobacteriaceae</taxon>
        <taxon>Kluyvera</taxon>
    </lineage>
</organism>
<feature type="domain" description="ABC transporter" evidence="14">
    <location>
        <begin position="337"/>
        <end position="570"/>
    </location>
</feature>
<dbReference type="PROSITE" id="PS50893">
    <property type="entry name" value="ABC_TRANSPORTER_2"/>
    <property type="match status" value="1"/>
</dbReference>
<dbReference type="Pfam" id="PF00664">
    <property type="entry name" value="ABC_membrane"/>
    <property type="match status" value="1"/>
</dbReference>
<dbReference type="SUPFAM" id="SSF90123">
    <property type="entry name" value="ABC transporter transmembrane region"/>
    <property type="match status" value="1"/>
</dbReference>
<dbReference type="Gene3D" id="1.20.1560.10">
    <property type="entry name" value="ABC transporter type 1, transmembrane domain"/>
    <property type="match status" value="1"/>
</dbReference>
<feature type="transmembrane region" description="Helical" evidence="13">
    <location>
        <begin position="248"/>
        <end position="268"/>
    </location>
</feature>
<keyword evidence="8 16" id="KW-0067">ATP-binding</keyword>
<dbReference type="NCBIfam" id="NF008055">
    <property type="entry name" value="PRK10789.1"/>
    <property type="match status" value="1"/>
</dbReference>
<dbReference type="SMART" id="SM00382">
    <property type="entry name" value="AAA"/>
    <property type="match status" value="1"/>
</dbReference>
<dbReference type="InterPro" id="IPR017871">
    <property type="entry name" value="ABC_transporter-like_CS"/>
</dbReference>
<evidence type="ECO:0000256" key="12">
    <source>
        <dbReference type="ARBA" id="ARBA00074518"/>
    </source>
</evidence>
<dbReference type="PANTHER" id="PTHR43394:SF1">
    <property type="entry name" value="ATP-BINDING CASSETTE SUB-FAMILY B MEMBER 10, MITOCHONDRIAL"/>
    <property type="match status" value="1"/>
</dbReference>
<gene>
    <name evidence="16" type="ORF">EB837_00790</name>
</gene>
<dbReference type="Gene3D" id="3.40.50.300">
    <property type="entry name" value="P-loop containing nucleotide triphosphate hydrolases"/>
    <property type="match status" value="1"/>
</dbReference>
<evidence type="ECO:0000313" key="16">
    <source>
        <dbReference type="EMBL" id="ROU18431.1"/>
    </source>
</evidence>
<dbReference type="PROSITE" id="PS00211">
    <property type="entry name" value="ABC_TRANSPORTER_1"/>
    <property type="match status" value="1"/>
</dbReference>
<keyword evidence="10 13" id="KW-0472">Membrane</keyword>
<dbReference type="OrthoDB" id="9806127at2"/>
<dbReference type="InterPro" id="IPR027417">
    <property type="entry name" value="P-loop_NTPase"/>
</dbReference>
<dbReference type="InterPro" id="IPR011527">
    <property type="entry name" value="ABC1_TM_dom"/>
</dbReference>